<dbReference type="Proteomes" id="UP000828390">
    <property type="component" value="Unassembled WGS sequence"/>
</dbReference>
<comment type="caution">
    <text evidence="1">The sequence shown here is derived from an EMBL/GenBank/DDBJ whole genome shotgun (WGS) entry which is preliminary data.</text>
</comment>
<keyword evidence="2" id="KW-1185">Reference proteome</keyword>
<reference evidence="1" key="1">
    <citation type="journal article" date="2019" name="bioRxiv">
        <title>The Genome of the Zebra Mussel, Dreissena polymorpha: A Resource for Invasive Species Research.</title>
        <authorList>
            <person name="McCartney M.A."/>
            <person name="Auch B."/>
            <person name="Kono T."/>
            <person name="Mallez S."/>
            <person name="Zhang Y."/>
            <person name="Obille A."/>
            <person name="Becker A."/>
            <person name="Abrahante J.E."/>
            <person name="Garbe J."/>
            <person name="Badalamenti J.P."/>
            <person name="Herman A."/>
            <person name="Mangelson H."/>
            <person name="Liachko I."/>
            <person name="Sullivan S."/>
            <person name="Sone E.D."/>
            <person name="Koren S."/>
            <person name="Silverstein K.A.T."/>
            <person name="Beckman K.B."/>
            <person name="Gohl D.M."/>
        </authorList>
    </citation>
    <scope>NUCLEOTIDE SEQUENCE</scope>
    <source>
        <strain evidence="1">Duluth1</strain>
        <tissue evidence="1">Whole animal</tissue>
    </source>
</reference>
<organism evidence="1 2">
    <name type="scientific">Dreissena polymorpha</name>
    <name type="common">Zebra mussel</name>
    <name type="synonym">Mytilus polymorpha</name>
    <dbReference type="NCBI Taxonomy" id="45954"/>
    <lineage>
        <taxon>Eukaryota</taxon>
        <taxon>Metazoa</taxon>
        <taxon>Spiralia</taxon>
        <taxon>Lophotrochozoa</taxon>
        <taxon>Mollusca</taxon>
        <taxon>Bivalvia</taxon>
        <taxon>Autobranchia</taxon>
        <taxon>Heteroconchia</taxon>
        <taxon>Euheterodonta</taxon>
        <taxon>Imparidentia</taxon>
        <taxon>Neoheterodontei</taxon>
        <taxon>Myida</taxon>
        <taxon>Dreissenoidea</taxon>
        <taxon>Dreissenidae</taxon>
        <taxon>Dreissena</taxon>
    </lineage>
</organism>
<reference evidence="1" key="2">
    <citation type="submission" date="2020-11" db="EMBL/GenBank/DDBJ databases">
        <authorList>
            <person name="McCartney M.A."/>
            <person name="Auch B."/>
            <person name="Kono T."/>
            <person name="Mallez S."/>
            <person name="Becker A."/>
            <person name="Gohl D.M."/>
            <person name="Silverstein K.A.T."/>
            <person name="Koren S."/>
            <person name="Bechman K.B."/>
            <person name="Herman A."/>
            <person name="Abrahante J.E."/>
            <person name="Garbe J."/>
        </authorList>
    </citation>
    <scope>NUCLEOTIDE SEQUENCE</scope>
    <source>
        <strain evidence="1">Duluth1</strain>
        <tissue evidence="1">Whole animal</tissue>
    </source>
</reference>
<evidence type="ECO:0000313" key="1">
    <source>
        <dbReference type="EMBL" id="KAH3824737.1"/>
    </source>
</evidence>
<dbReference type="AlphaFoldDB" id="A0A9D4JY31"/>
<protein>
    <submittedName>
        <fullName evidence="1">Uncharacterized protein</fullName>
    </submittedName>
</protein>
<name>A0A9D4JY31_DREPO</name>
<proteinExistence type="predicted"/>
<evidence type="ECO:0000313" key="2">
    <source>
        <dbReference type="Proteomes" id="UP000828390"/>
    </source>
</evidence>
<sequence>MSTSDEAVQLMIITRDTLSTEGLLILQKIHFNDKIVLSAFIGEDLSKSLKSFDLTDTALSVQQSLGLS</sequence>
<gene>
    <name evidence="1" type="ORF">DPMN_126590</name>
</gene>
<accession>A0A9D4JY31</accession>
<dbReference type="EMBL" id="JAIWYP010000005">
    <property type="protein sequence ID" value="KAH3824737.1"/>
    <property type="molecule type" value="Genomic_DNA"/>
</dbReference>